<dbReference type="OrthoDB" id="1201582at2"/>
<comment type="caution">
    <text evidence="2">The sequence shown here is derived from an EMBL/GenBank/DDBJ whole genome shotgun (WGS) entry which is preliminary data.</text>
</comment>
<proteinExistence type="predicted"/>
<dbReference type="AlphaFoldDB" id="A0A5S3N727"/>
<dbReference type="PROSITE" id="PS51257">
    <property type="entry name" value="PROKAR_LIPOPROTEIN"/>
    <property type="match status" value="1"/>
</dbReference>
<gene>
    <name evidence="2" type="ORF">FDT66_04210</name>
</gene>
<keyword evidence="1" id="KW-0732">Signal</keyword>
<evidence type="ECO:0000313" key="3">
    <source>
        <dbReference type="Proteomes" id="UP000307140"/>
    </source>
</evidence>
<feature type="signal peptide" evidence="1">
    <location>
        <begin position="1"/>
        <end position="21"/>
    </location>
</feature>
<evidence type="ECO:0000313" key="2">
    <source>
        <dbReference type="EMBL" id="TMM31178.1"/>
    </source>
</evidence>
<sequence>MKYIILAIVTMLLLFSCQQKTDLQKECNCKEIFIKSLEDVTDAKNIFSIQLPKNWKTNLYTDNTQTSIYAADTVKQLTESILLDVNFIKNKITFNDMFKLKIEQESLSKKLIQKKAKEITFLNKPSYYTIAIGKKGSFKYQVLQIFTKVNNQNSLLTTAQIYGDSFVENRICKAITLLEKIKIQQK</sequence>
<keyword evidence="3" id="KW-1185">Reference proteome</keyword>
<protein>
    <recommendedName>
        <fullName evidence="4">DUF1795 domain-containing protein</fullName>
    </recommendedName>
</protein>
<accession>A0A5S3N727</accession>
<dbReference type="RefSeq" id="WP_138534908.1">
    <property type="nucleotide sequence ID" value="NZ_VANR01000002.1"/>
</dbReference>
<dbReference type="EMBL" id="VANR01000002">
    <property type="protein sequence ID" value="TMM31178.1"/>
    <property type="molecule type" value="Genomic_DNA"/>
</dbReference>
<reference evidence="2 3" key="1">
    <citation type="submission" date="2019-05" db="EMBL/GenBank/DDBJ databases">
        <title>Polaribacter aestuariivivens sp. nov., isolated from a tidal flat.</title>
        <authorList>
            <person name="Yoon J.-H."/>
        </authorList>
    </citation>
    <scope>NUCLEOTIDE SEQUENCE [LARGE SCALE GENOMIC DNA]</scope>
    <source>
        <strain evidence="2 3">DBTF-3</strain>
    </source>
</reference>
<evidence type="ECO:0008006" key="4">
    <source>
        <dbReference type="Google" id="ProtNLM"/>
    </source>
</evidence>
<dbReference type="Proteomes" id="UP000307140">
    <property type="component" value="Unassembled WGS sequence"/>
</dbReference>
<evidence type="ECO:0000256" key="1">
    <source>
        <dbReference type="SAM" id="SignalP"/>
    </source>
</evidence>
<feature type="chain" id="PRO_5024294464" description="DUF1795 domain-containing protein" evidence="1">
    <location>
        <begin position="22"/>
        <end position="186"/>
    </location>
</feature>
<name>A0A5S3N727_9FLAO</name>
<organism evidence="2 3">
    <name type="scientific">Polaribacter aestuariivivens</name>
    <dbReference type="NCBI Taxonomy" id="2304626"/>
    <lineage>
        <taxon>Bacteria</taxon>
        <taxon>Pseudomonadati</taxon>
        <taxon>Bacteroidota</taxon>
        <taxon>Flavobacteriia</taxon>
        <taxon>Flavobacteriales</taxon>
        <taxon>Flavobacteriaceae</taxon>
    </lineage>
</organism>